<evidence type="ECO:0000313" key="2">
    <source>
        <dbReference type="EMBL" id="KPU77437.1"/>
    </source>
</evidence>
<protein>
    <submittedName>
        <fullName evidence="2">Uncharacterized protein</fullName>
    </submittedName>
</protein>
<dbReference type="InParanoid" id="A0A0P8YET7"/>
<reference evidence="2 3" key="1">
    <citation type="journal article" date="2007" name="Nature">
        <title>Evolution of genes and genomes on the Drosophila phylogeny.</title>
        <authorList>
            <consortium name="Drosophila 12 Genomes Consortium"/>
            <person name="Clark A.G."/>
            <person name="Eisen M.B."/>
            <person name="Smith D.R."/>
            <person name="Bergman C.M."/>
            <person name="Oliver B."/>
            <person name="Markow T.A."/>
            <person name="Kaufman T.C."/>
            <person name="Kellis M."/>
            <person name="Gelbart W."/>
            <person name="Iyer V.N."/>
            <person name="Pollard D.A."/>
            <person name="Sackton T.B."/>
            <person name="Larracuente A.M."/>
            <person name="Singh N.D."/>
            <person name="Abad J.P."/>
            <person name="Abt D.N."/>
            <person name="Adryan B."/>
            <person name="Aguade M."/>
            <person name="Akashi H."/>
            <person name="Anderson W.W."/>
            <person name="Aquadro C.F."/>
            <person name="Ardell D.H."/>
            <person name="Arguello R."/>
            <person name="Artieri C.G."/>
            <person name="Barbash D.A."/>
            <person name="Barker D."/>
            <person name="Barsanti P."/>
            <person name="Batterham P."/>
            <person name="Batzoglou S."/>
            <person name="Begun D."/>
            <person name="Bhutkar A."/>
            <person name="Blanco E."/>
            <person name="Bosak S.A."/>
            <person name="Bradley R.K."/>
            <person name="Brand A.D."/>
            <person name="Brent M.R."/>
            <person name="Brooks A.N."/>
            <person name="Brown R.H."/>
            <person name="Butlin R.K."/>
            <person name="Caggese C."/>
            <person name="Calvi B.R."/>
            <person name="Bernardo de Carvalho A."/>
            <person name="Caspi A."/>
            <person name="Castrezana S."/>
            <person name="Celniker S.E."/>
            <person name="Chang J.L."/>
            <person name="Chapple C."/>
            <person name="Chatterji S."/>
            <person name="Chinwalla A."/>
            <person name="Civetta A."/>
            <person name="Clifton S.W."/>
            <person name="Comeron J.M."/>
            <person name="Costello J.C."/>
            <person name="Coyne J.A."/>
            <person name="Daub J."/>
            <person name="David R.G."/>
            <person name="Delcher A.L."/>
            <person name="Delehaunty K."/>
            <person name="Do C.B."/>
            <person name="Ebling H."/>
            <person name="Edwards K."/>
            <person name="Eickbush T."/>
            <person name="Evans J.D."/>
            <person name="Filipski A."/>
            <person name="Findeiss S."/>
            <person name="Freyhult E."/>
            <person name="Fulton L."/>
            <person name="Fulton R."/>
            <person name="Garcia A.C."/>
            <person name="Gardiner A."/>
            <person name="Garfield D.A."/>
            <person name="Garvin B.E."/>
            <person name="Gibson G."/>
            <person name="Gilbert D."/>
            <person name="Gnerre S."/>
            <person name="Godfrey J."/>
            <person name="Good R."/>
            <person name="Gotea V."/>
            <person name="Gravely B."/>
            <person name="Greenberg A.J."/>
            <person name="Griffiths-Jones S."/>
            <person name="Gross S."/>
            <person name="Guigo R."/>
            <person name="Gustafson E.A."/>
            <person name="Haerty W."/>
            <person name="Hahn M.W."/>
            <person name="Halligan D.L."/>
            <person name="Halpern A.L."/>
            <person name="Halter G.M."/>
            <person name="Han M.V."/>
            <person name="Heger A."/>
            <person name="Hillier L."/>
            <person name="Hinrichs A.S."/>
            <person name="Holmes I."/>
            <person name="Hoskins R.A."/>
            <person name="Hubisz M.J."/>
            <person name="Hultmark D."/>
            <person name="Huntley M.A."/>
            <person name="Jaffe D.B."/>
            <person name="Jagadeeshan S."/>
            <person name="Jeck W.R."/>
            <person name="Johnson J."/>
            <person name="Jones C.D."/>
            <person name="Jordan W.C."/>
            <person name="Karpen G.H."/>
            <person name="Kataoka E."/>
            <person name="Keightley P.D."/>
            <person name="Kheradpour P."/>
            <person name="Kirkness E.F."/>
            <person name="Koerich L.B."/>
            <person name="Kristiansen K."/>
            <person name="Kudrna D."/>
            <person name="Kulathinal R.J."/>
            <person name="Kumar S."/>
            <person name="Kwok R."/>
            <person name="Lander E."/>
            <person name="Langley C.H."/>
            <person name="Lapoint R."/>
            <person name="Lazzaro B.P."/>
            <person name="Lee S.J."/>
            <person name="Levesque L."/>
            <person name="Li R."/>
            <person name="Lin C.F."/>
            <person name="Lin M.F."/>
            <person name="Lindblad-Toh K."/>
            <person name="Llopart A."/>
            <person name="Long M."/>
            <person name="Low L."/>
            <person name="Lozovsky E."/>
            <person name="Lu J."/>
            <person name="Luo M."/>
            <person name="Machado C.A."/>
            <person name="Makalowski W."/>
            <person name="Marzo M."/>
            <person name="Matsuda M."/>
            <person name="Matzkin L."/>
            <person name="McAllister B."/>
            <person name="McBride C.S."/>
            <person name="McKernan B."/>
            <person name="McKernan K."/>
            <person name="Mendez-Lago M."/>
            <person name="Minx P."/>
            <person name="Mollenhauer M.U."/>
            <person name="Montooth K."/>
            <person name="Mount S.M."/>
            <person name="Mu X."/>
            <person name="Myers E."/>
            <person name="Negre B."/>
            <person name="Newfeld S."/>
            <person name="Nielsen R."/>
            <person name="Noor M.A."/>
            <person name="O'Grady P."/>
            <person name="Pachter L."/>
            <person name="Papaceit M."/>
            <person name="Parisi M.J."/>
            <person name="Parisi M."/>
            <person name="Parts L."/>
            <person name="Pedersen J.S."/>
            <person name="Pesole G."/>
            <person name="Phillippy A.M."/>
            <person name="Ponting C.P."/>
            <person name="Pop M."/>
            <person name="Porcelli D."/>
            <person name="Powell J.R."/>
            <person name="Prohaska S."/>
            <person name="Pruitt K."/>
            <person name="Puig M."/>
            <person name="Quesneville H."/>
            <person name="Ram K.R."/>
            <person name="Rand D."/>
            <person name="Rasmussen M.D."/>
            <person name="Reed L.K."/>
            <person name="Reenan R."/>
            <person name="Reily A."/>
            <person name="Remington K.A."/>
            <person name="Rieger T.T."/>
            <person name="Ritchie M.G."/>
            <person name="Robin C."/>
            <person name="Rogers Y.H."/>
            <person name="Rohde C."/>
            <person name="Rozas J."/>
            <person name="Rubenfield M.J."/>
            <person name="Ruiz A."/>
            <person name="Russo S."/>
            <person name="Salzberg S.L."/>
            <person name="Sanchez-Gracia A."/>
            <person name="Saranga D.J."/>
            <person name="Sato H."/>
            <person name="Schaeffer S.W."/>
            <person name="Schatz M.C."/>
            <person name="Schlenke T."/>
            <person name="Schwartz R."/>
            <person name="Segarra C."/>
            <person name="Singh R.S."/>
            <person name="Sirot L."/>
            <person name="Sirota M."/>
            <person name="Sisneros N.B."/>
            <person name="Smith C.D."/>
            <person name="Smith T.F."/>
            <person name="Spieth J."/>
            <person name="Stage D.E."/>
            <person name="Stark A."/>
            <person name="Stephan W."/>
            <person name="Strausberg R.L."/>
            <person name="Strempel S."/>
            <person name="Sturgill D."/>
            <person name="Sutton G."/>
            <person name="Sutton G.G."/>
            <person name="Tao W."/>
            <person name="Teichmann S."/>
            <person name="Tobari Y.N."/>
            <person name="Tomimura Y."/>
            <person name="Tsolas J.M."/>
            <person name="Valente V.L."/>
            <person name="Venter E."/>
            <person name="Venter J.C."/>
            <person name="Vicario S."/>
            <person name="Vieira F.G."/>
            <person name="Vilella A.J."/>
            <person name="Villasante A."/>
            <person name="Walenz B."/>
            <person name="Wang J."/>
            <person name="Wasserman M."/>
            <person name="Watts T."/>
            <person name="Wilson D."/>
            <person name="Wilson R.K."/>
            <person name="Wing R.A."/>
            <person name="Wolfner M.F."/>
            <person name="Wong A."/>
            <person name="Wong G.K."/>
            <person name="Wu C.I."/>
            <person name="Wu G."/>
            <person name="Yamamoto D."/>
            <person name="Yang H.P."/>
            <person name="Yang S.P."/>
            <person name="Yorke J.A."/>
            <person name="Yoshida K."/>
            <person name="Zdobnov E."/>
            <person name="Zhang P."/>
            <person name="Zhang Y."/>
            <person name="Zimin A.V."/>
            <person name="Baldwin J."/>
            <person name="Abdouelleil A."/>
            <person name="Abdulkadir J."/>
            <person name="Abebe A."/>
            <person name="Abera B."/>
            <person name="Abreu J."/>
            <person name="Acer S.C."/>
            <person name="Aftuck L."/>
            <person name="Alexander A."/>
            <person name="An P."/>
            <person name="Anderson E."/>
            <person name="Anderson S."/>
            <person name="Arachi H."/>
            <person name="Azer M."/>
            <person name="Bachantsang P."/>
            <person name="Barry A."/>
            <person name="Bayul T."/>
            <person name="Berlin A."/>
            <person name="Bessette D."/>
            <person name="Bloom T."/>
            <person name="Blye J."/>
            <person name="Boguslavskiy L."/>
            <person name="Bonnet C."/>
            <person name="Boukhgalter B."/>
            <person name="Bourzgui I."/>
            <person name="Brown A."/>
            <person name="Cahill P."/>
            <person name="Channer S."/>
            <person name="Cheshatsang Y."/>
            <person name="Chuda L."/>
            <person name="Citroen M."/>
            <person name="Collymore A."/>
            <person name="Cooke P."/>
            <person name="Costello M."/>
            <person name="D'Aco K."/>
            <person name="Daza R."/>
            <person name="De Haan G."/>
            <person name="DeGray S."/>
            <person name="DeMaso C."/>
            <person name="Dhargay N."/>
            <person name="Dooley K."/>
            <person name="Dooley E."/>
            <person name="Doricent M."/>
            <person name="Dorje P."/>
            <person name="Dorjee K."/>
            <person name="Dupes A."/>
            <person name="Elong R."/>
            <person name="Falk J."/>
            <person name="Farina A."/>
            <person name="Faro S."/>
            <person name="Ferguson D."/>
            <person name="Fisher S."/>
            <person name="Foley C.D."/>
            <person name="Franke A."/>
            <person name="Friedrich D."/>
            <person name="Gadbois L."/>
            <person name="Gearin G."/>
            <person name="Gearin C.R."/>
            <person name="Giannoukos G."/>
            <person name="Goode T."/>
            <person name="Graham J."/>
            <person name="Grandbois E."/>
            <person name="Grewal S."/>
            <person name="Gyaltsen K."/>
            <person name="Hafez N."/>
            <person name="Hagos B."/>
            <person name="Hall J."/>
            <person name="Henson C."/>
            <person name="Hollinger A."/>
            <person name="Honan T."/>
            <person name="Huard M.D."/>
            <person name="Hughes L."/>
            <person name="Hurhula B."/>
            <person name="Husby M.E."/>
            <person name="Kamat A."/>
            <person name="Kanga B."/>
            <person name="Kashin S."/>
            <person name="Khazanovich D."/>
            <person name="Kisner P."/>
            <person name="Lance K."/>
            <person name="Lara M."/>
            <person name="Lee W."/>
            <person name="Lennon N."/>
            <person name="Letendre F."/>
            <person name="LeVine R."/>
            <person name="Lipovsky A."/>
            <person name="Liu X."/>
            <person name="Liu J."/>
            <person name="Liu S."/>
            <person name="Lokyitsang T."/>
            <person name="Lokyitsang Y."/>
            <person name="Lubonja R."/>
            <person name="Lui A."/>
            <person name="MacDonald P."/>
            <person name="Magnisalis V."/>
            <person name="Maru K."/>
            <person name="Matthews C."/>
            <person name="McCusker W."/>
            <person name="McDonough S."/>
            <person name="Mehta T."/>
            <person name="Meldrim J."/>
            <person name="Meneus L."/>
            <person name="Mihai O."/>
            <person name="Mihalev A."/>
            <person name="Mihova T."/>
            <person name="Mittelman R."/>
            <person name="Mlenga V."/>
            <person name="Montmayeur A."/>
            <person name="Mulrain L."/>
            <person name="Navidi A."/>
            <person name="Naylor J."/>
            <person name="Negash T."/>
            <person name="Nguyen T."/>
            <person name="Nguyen N."/>
            <person name="Nicol R."/>
            <person name="Norbu C."/>
            <person name="Norbu N."/>
            <person name="Novod N."/>
            <person name="O'Neill B."/>
            <person name="Osman S."/>
            <person name="Markiewicz E."/>
            <person name="Oyono O.L."/>
            <person name="Patti C."/>
            <person name="Phunkhang P."/>
            <person name="Pierre F."/>
            <person name="Priest M."/>
            <person name="Raghuraman S."/>
            <person name="Rege F."/>
            <person name="Reyes R."/>
            <person name="Rise C."/>
            <person name="Rogov P."/>
            <person name="Ross K."/>
            <person name="Ryan E."/>
            <person name="Settipalli S."/>
            <person name="Shea T."/>
            <person name="Sherpa N."/>
            <person name="Shi L."/>
            <person name="Shih D."/>
            <person name="Sparrow T."/>
            <person name="Spaulding J."/>
            <person name="Stalker J."/>
            <person name="Stange-Thomann N."/>
            <person name="Stavropoulos S."/>
            <person name="Stone C."/>
            <person name="Strader C."/>
            <person name="Tesfaye S."/>
            <person name="Thomson T."/>
            <person name="Thoulutsang Y."/>
            <person name="Thoulutsang D."/>
            <person name="Topham K."/>
            <person name="Topping I."/>
            <person name="Tsamla T."/>
            <person name="Vassiliev H."/>
            <person name="Vo A."/>
            <person name="Wangchuk T."/>
            <person name="Wangdi T."/>
            <person name="Weiand M."/>
            <person name="Wilkinson J."/>
            <person name="Wilson A."/>
            <person name="Yadav S."/>
            <person name="Young G."/>
            <person name="Yu Q."/>
            <person name="Zembek L."/>
            <person name="Zhong D."/>
            <person name="Zimmer A."/>
            <person name="Zwirko Z."/>
            <person name="Jaffe D.B."/>
            <person name="Alvarez P."/>
            <person name="Brockman W."/>
            <person name="Butler J."/>
            <person name="Chin C."/>
            <person name="Gnerre S."/>
            <person name="Grabherr M."/>
            <person name="Kleber M."/>
            <person name="Mauceli E."/>
            <person name="MacCallum I."/>
        </authorList>
    </citation>
    <scope>NUCLEOTIDE SEQUENCE [LARGE SCALE GENOMIC DNA]</scope>
    <source>
        <strain evidence="3">Tucson 14024-0371.13</strain>
    </source>
</reference>
<feature type="region of interest" description="Disordered" evidence="1">
    <location>
        <begin position="26"/>
        <end position="54"/>
    </location>
</feature>
<dbReference type="AlphaFoldDB" id="A0A0P8YET7"/>
<dbReference type="Proteomes" id="UP000007801">
    <property type="component" value="Unassembled WGS sequence"/>
</dbReference>
<feature type="compositionally biased region" description="Low complexity" evidence="1">
    <location>
        <begin position="32"/>
        <end position="43"/>
    </location>
</feature>
<name>A0A0P8YET7_DROAN</name>
<proteinExistence type="predicted"/>
<gene>
    <name evidence="2" type="primary">Dana\GF28071</name>
    <name evidence="2" type="ORF">GF28071</name>
</gene>
<accession>A0A0P8YET7</accession>
<evidence type="ECO:0000256" key="1">
    <source>
        <dbReference type="SAM" id="MobiDB-lite"/>
    </source>
</evidence>
<dbReference type="EMBL" id="CH902630">
    <property type="protein sequence ID" value="KPU77437.1"/>
    <property type="molecule type" value="Genomic_DNA"/>
</dbReference>
<sequence length="54" mass="6057">MIPHVHTHTAPPAIYTKMLQLQSLHGTDCHNSNKNNNNNSSSKQTHAHNDKLTK</sequence>
<organism evidence="2 3">
    <name type="scientific">Drosophila ananassae</name>
    <name type="common">Fruit fly</name>
    <dbReference type="NCBI Taxonomy" id="7217"/>
    <lineage>
        <taxon>Eukaryota</taxon>
        <taxon>Metazoa</taxon>
        <taxon>Ecdysozoa</taxon>
        <taxon>Arthropoda</taxon>
        <taxon>Hexapoda</taxon>
        <taxon>Insecta</taxon>
        <taxon>Pterygota</taxon>
        <taxon>Neoptera</taxon>
        <taxon>Endopterygota</taxon>
        <taxon>Diptera</taxon>
        <taxon>Brachycera</taxon>
        <taxon>Muscomorpha</taxon>
        <taxon>Ephydroidea</taxon>
        <taxon>Drosophilidae</taxon>
        <taxon>Drosophila</taxon>
        <taxon>Sophophora</taxon>
    </lineage>
</organism>
<evidence type="ECO:0000313" key="3">
    <source>
        <dbReference type="Proteomes" id="UP000007801"/>
    </source>
</evidence>
<keyword evidence="3" id="KW-1185">Reference proteome</keyword>